<dbReference type="PANTHER" id="PTHR43466">
    <property type="entry name" value="2-OXO-4-HYDROXY-4-CARBOXY-5-UREIDOIMIDAZOLINE DECARBOXYLASE-RELATED"/>
    <property type="match status" value="1"/>
</dbReference>
<comment type="pathway">
    <text evidence="2">Purine metabolism; urate degradation; (S)-allantoin from urate: step 3/3.</text>
</comment>
<dbReference type="InterPro" id="IPR018020">
    <property type="entry name" value="OHCU_decarboxylase"/>
</dbReference>
<dbReference type="PANTHER" id="PTHR43466:SF1">
    <property type="entry name" value="2-OXO-4-HYDROXY-4-CARBOXY-5-UREIDOIMIDAZOLINE DECARBOXYLASE-RELATED"/>
    <property type="match status" value="1"/>
</dbReference>
<evidence type="ECO:0000256" key="3">
    <source>
        <dbReference type="ARBA" id="ARBA00012257"/>
    </source>
</evidence>
<evidence type="ECO:0000256" key="1">
    <source>
        <dbReference type="ARBA" id="ARBA00001163"/>
    </source>
</evidence>
<dbReference type="GO" id="GO:0006144">
    <property type="term" value="P:purine nucleobase metabolic process"/>
    <property type="evidence" value="ECO:0007669"/>
    <property type="project" value="UniProtKB-KW"/>
</dbReference>
<dbReference type="NCBIfam" id="TIGR03164">
    <property type="entry name" value="UHCUDC"/>
    <property type="match status" value="1"/>
</dbReference>
<evidence type="ECO:0000256" key="2">
    <source>
        <dbReference type="ARBA" id="ARBA00004754"/>
    </source>
</evidence>
<evidence type="ECO:0000256" key="4">
    <source>
        <dbReference type="ARBA" id="ARBA00022631"/>
    </source>
</evidence>
<evidence type="ECO:0000256" key="5">
    <source>
        <dbReference type="ARBA" id="ARBA00022793"/>
    </source>
</evidence>
<name>A0A6J4VPF7_9BACT</name>
<protein>
    <recommendedName>
        <fullName evidence="3">2-oxo-4-hydroxy-4-carboxy-5-ureidoimidazoline decarboxylase</fullName>
        <ecNumber evidence="3">4.1.1.97</ecNumber>
    </recommendedName>
</protein>
<dbReference type="AlphaFoldDB" id="A0A6J4VPF7"/>
<gene>
    <name evidence="8" type="ORF">AVDCRST_MAG19-4793</name>
</gene>
<dbReference type="EMBL" id="CADCWL010000247">
    <property type="protein sequence ID" value="CAA9584789.1"/>
    <property type="molecule type" value="Genomic_DNA"/>
</dbReference>
<evidence type="ECO:0000313" key="8">
    <source>
        <dbReference type="EMBL" id="CAA9584789.1"/>
    </source>
</evidence>
<dbReference type="InterPro" id="IPR017580">
    <property type="entry name" value="OHCU_decarboxylase-1"/>
</dbReference>
<keyword evidence="4" id="KW-0659">Purine metabolism</keyword>
<proteinExistence type="predicted"/>
<dbReference type="Pfam" id="PF09349">
    <property type="entry name" value="OHCU_decarbox"/>
    <property type="match status" value="1"/>
</dbReference>
<keyword evidence="5" id="KW-0210">Decarboxylase</keyword>
<reference evidence="8" key="1">
    <citation type="submission" date="2020-02" db="EMBL/GenBank/DDBJ databases">
        <authorList>
            <person name="Meier V. D."/>
        </authorList>
    </citation>
    <scope>NUCLEOTIDE SEQUENCE</scope>
    <source>
        <strain evidence="8">AVDCRST_MAG19</strain>
    </source>
</reference>
<dbReference type="GO" id="GO:0051997">
    <property type="term" value="F:2-oxo-4-hydroxy-4-carboxy-5-ureidoimidazoline decarboxylase activity"/>
    <property type="evidence" value="ECO:0007669"/>
    <property type="project" value="UniProtKB-EC"/>
</dbReference>
<dbReference type="GO" id="GO:0000255">
    <property type="term" value="P:allantoin metabolic process"/>
    <property type="evidence" value="ECO:0007669"/>
    <property type="project" value="InterPro"/>
</dbReference>
<dbReference type="Gene3D" id="1.10.3330.10">
    <property type="entry name" value="Oxo-4-hydroxy-4-carboxy-5-ureidoimidazoline decarboxylase"/>
    <property type="match status" value="1"/>
</dbReference>
<dbReference type="GO" id="GO:0019628">
    <property type="term" value="P:urate catabolic process"/>
    <property type="evidence" value="ECO:0007669"/>
    <property type="project" value="UniProtKB-UniPathway"/>
</dbReference>
<organism evidence="8">
    <name type="scientific">uncultured Thermomicrobiales bacterium</name>
    <dbReference type="NCBI Taxonomy" id="1645740"/>
    <lineage>
        <taxon>Bacteria</taxon>
        <taxon>Pseudomonadati</taxon>
        <taxon>Thermomicrobiota</taxon>
        <taxon>Thermomicrobia</taxon>
        <taxon>Thermomicrobiales</taxon>
        <taxon>environmental samples</taxon>
    </lineage>
</organism>
<feature type="domain" description="Oxo-4-hydroxy-4-carboxy-5-ureidoimidazoline decarboxylase" evidence="7">
    <location>
        <begin position="12"/>
        <end position="170"/>
    </location>
</feature>
<dbReference type="InterPro" id="IPR036778">
    <property type="entry name" value="OHCU_decarboxylase_sf"/>
</dbReference>
<dbReference type="SUPFAM" id="SSF158694">
    <property type="entry name" value="UraD-Like"/>
    <property type="match status" value="1"/>
</dbReference>
<dbReference type="EC" id="4.1.1.97" evidence="3"/>
<evidence type="ECO:0000256" key="6">
    <source>
        <dbReference type="ARBA" id="ARBA00023239"/>
    </source>
</evidence>
<evidence type="ECO:0000259" key="7">
    <source>
        <dbReference type="Pfam" id="PF09349"/>
    </source>
</evidence>
<sequence>MTSPNCTIEEVNALDRASFVDRFGALYEGSPWIAEAAWVGRPFADRDDLHRALHAVVERAPQELQLALIRAHPDLVGRAALAGTLGGPSTSEQAAAGLDPDRLTPDDVVHFAELNAAYRDRFGFPFVICARDNKKDAILAGFAARLDQPRDQEIAAALSEIAKICHHRLADILPEDG</sequence>
<accession>A0A6J4VPF7</accession>
<keyword evidence="6" id="KW-0456">Lyase</keyword>
<dbReference type="UniPathway" id="UPA00394">
    <property type="reaction ID" value="UER00652"/>
</dbReference>
<comment type="catalytic activity">
    <reaction evidence="1">
        <text>5-hydroxy-2-oxo-4-ureido-2,5-dihydro-1H-imidazole-5-carboxylate + H(+) = (S)-allantoin + CO2</text>
        <dbReference type="Rhea" id="RHEA:26301"/>
        <dbReference type="ChEBI" id="CHEBI:15378"/>
        <dbReference type="ChEBI" id="CHEBI:15678"/>
        <dbReference type="ChEBI" id="CHEBI:16526"/>
        <dbReference type="ChEBI" id="CHEBI:58639"/>
        <dbReference type="EC" id="4.1.1.97"/>
    </reaction>
</comment>